<organism evidence="2 3">
    <name type="scientific">Treponema phagedenis</name>
    <dbReference type="NCBI Taxonomy" id="162"/>
    <lineage>
        <taxon>Bacteria</taxon>
        <taxon>Pseudomonadati</taxon>
        <taxon>Spirochaetota</taxon>
        <taxon>Spirochaetia</taxon>
        <taxon>Spirochaetales</taxon>
        <taxon>Treponemataceae</taxon>
        <taxon>Treponema</taxon>
    </lineage>
</organism>
<protein>
    <submittedName>
        <fullName evidence="2">Molybdenum hydroxylase</fullName>
    </submittedName>
</protein>
<evidence type="ECO:0000313" key="2">
    <source>
        <dbReference type="EMBL" id="QEJ99672.1"/>
    </source>
</evidence>
<dbReference type="PANTHER" id="PTHR43777:SF1">
    <property type="entry name" value="MOLYBDENUM COFACTOR CYTIDYLYLTRANSFERASE"/>
    <property type="match status" value="1"/>
</dbReference>
<feature type="domain" description="MobA-like NTP transferase" evidence="1">
    <location>
        <begin position="46"/>
        <end position="201"/>
    </location>
</feature>
<accession>A0AAE6IXY2</accession>
<dbReference type="CDD" id="cd04182">
    <property type="entry name" value="GT_2_like_f"/>
    <property type="match status" value="1"/>
</dbReference>
<dbReference type="EMBL" id="CP042817">
    <property type="protein sequence ID" value="QEJ99672.1"/>
    <property type="molecule type" value="Genomic_DNA"/>
</dbReference>
<dbReference type="Gene3D" id="3.90.550.10">
    <property type="entry name" value="Spore Coat Polysaccharide Biosynthesis Protein SpsA, Chain A"/>
    <property type="match status" value="1"/>
</dbReference>
<gene>
    <name evidence="2" type="ORF">FUT82_13375</name>
</gene>
<evidence type="ECO:0000313" key="3">
    <source>
        <dbReference type="Proteomes" id="UP000323594"/>
    </source>
</evidence>
<dbReference type="SUPFAM" id="SSF53448">
    <property type="entry name" value="Nucleotide-diphospho-sugar transferases"/>
    <property type="match status" value="1"/>
</dbReference>
<dbReference type="Proteomes" id="UP000323594">
    <property type="component" value="Chromosome"/>
</dbReference>
<dbReference type="GO" id="GO:0016779">
    <property type="term" value="F:nucleotidyltransferase activity"/>
    <property type="evidence" value="ECO:0007669"/>
    <property type="project" value="UniProtKB-ARBA"/>
</dbReference>
<dbReference type="AlphaFoldDB" id="A0AAE6IXY2"/>
<dbReference type="InterPro" id="IPR025877">
    <property type="entry name" value="MobA-like_NTP_Trfase"/>
</dbReference>
<dbReference type="PANTHER" id="PTHR43777">
    <property type="entry name" value="MOLYBDENUM COFACTOR CYTIDYLYLTRANSFERASE"/>
    <property type="match status" value="1"/>
</dbReference>
<proteinExistence type="predicted"/>
<sequence>MDCVKEKNEVNKIQSVIKEFEDEFENIKFILGRLVFDVLNANEISAIILASGFSKRFGDNKLKVNLHGKKLYEYVLDLVSKFDFKDKILITNDEDIRNYGQKRGIVVKENPTAFLGKSESIKSGLTNLNSKGYMFFVSDQPFISETTVKKLLREFNLNPHVIVHPVYGKKRGGPMIFPNKYKNDLLNLTADEGGVKLIKEDNHKAVLIKNKREAIDIDDENDYREALNG</sequence>
<dbReference type="InterPro" id="IPR029044">
    <property type="entry name" value="Nucleotide-diphossugar_trans"/>
</dbReference>
<evidence type="ECO:0000259" key="1">
    <source>
        <dbReference type="Pfam" id="PF12804"/>
    </source>
</evidence>
<name>A0AAE6IXY2_TREPH</name>
<reference evidence="2 3" key="1">
    <citation type="submission" date="2019-08" db="EMBL/GenBank/DDBJ databases">
        <authorList>
            <person name="Kuhnert P."/>
        </authorList>
    </citation>
    <scope>NUCLEOTIDE SEQUENCE [LARGE SCALE GENOMIC DNA]</scope>
    <source>
        <strain evidence="2 3">B36.5</strain>
    </source>
</reference>
<dbReference type="Pfam" id="PF12804">
    <property type="entry name" value="NTP_transf_3"/>
    <property type="match status" value="1"/>
</dbReference>